<dbReference type="Gene3D" id="1.10.10.470">
    <property type="entry name" value="Maltooligosyl trehalose synthase, domain 4"/>
    <property type="match status" value="1"/>
</dbReference>
<evidence type="ECO:0000313" key="3">
    <source>
        <dbReference type="Proteomes" id="UP000637578"/>
    </source>
</evidence>
<dbReference type="InterPro" id="IPR006047">
    <property type="entry name" value="GH13_cat_dom"/>
</dbReference>
<dbReference type="GO" id="GO:0030980">
    <property type="term" value="P:alpha-glucan catabolic process"/>
    <property type="evidence" value="ECO:0007669"/>
    <property type="project" value="TreeGrafter"/>
</dbReference>
<sequence length="769" mass="85127">MPPPSATYRLQLGPLMSFRDAAALADYLVELGVGALYVSPVLQAAPGSTHGYDVTDPTQPSEALGGEDGWRLLTARLGQRALGLVVDVVPNHMGVGDAPANPWWWDVLREGRGSEYAHFFDVDWDSGPLLLPVLADDGDGEAVALGDLRVEGDCLVYRDHRFPVAPGTGNSDPRRVHERQHYRLVSWRRGNRELNYRRFFDITDLAAVRVEDPVVFAATHATLLRWVEDGAVTGLRIDHPDGLADPGGYVRRLRSSAPDVWLVVEKILGVDEDLPASWPVDGTTGYDALREVCGLFVDCTGEESLTNLYVAECNDLDPRRLSWECRIMVASRVLRAEVRRIAALLPNLDRERTEEAVVAVLASFPVYRSYLPEGRGYFEEAVMTARQARPEFAVEIDAVADAALAVPDGELARRIQQTSGMVMAKGIEDTLLYRYPRLVALNEVGGDLLRFGVEVTEFHQRAAARAAGWPHTMTALSTHDTKRSEDVRARIAVLSELADEFSALVRRWSARCALPEPTLNLLGWQTLLGAWPIGIERLREYLLKAAREAKLGTSWTDRNADFEAAVANWPVEVHEDEDLLSEVAAFASRLQQPGWSNSLGQKLLQLAGPGVPDIYQGTELWDFSLVDPDNRRRVDFDERRRLLARIADGWLPPVDETGAAKLLVTTRVLRLRRNRPELFHGYRPLWAEGVAARHVVAFARGPAAELVAVATRLSVGLARSGGWRDTLLPLPWGSGRWVDVLSGRAVAPATPPLAELLVDYPVALLLREK</sequence>
<evidence type="ECO:0000313" key="2">
    <source>
        <dbReference type="EMBL" id="GGM49711.1"/>
    </source>
</evidence>
<dbReference type="RefSeq" id="WP_189056369.1">
    <property type="nucleotide sequence ID" value="NZ_BMMK01000007.1"/>
</dbReference>
<protein>
    <submittedName>
        <fullName evidence="2">Malto-oligosyltrehalose synthase</fullName>
    </submittedName>
</protein>
<proteinExistence type="predicted"/>
<dbReference type="SUPFAM" id="SSF51445">
    <property type="entry name" value="(Trans)glycosidases"/>
    <property type="match status" value="1"/>
</dbReference>
<gene>
    <name evidence="2" type="primary">treY</name>
    <name evidence="2" type="ORF">GCM10012275_20730</name>
</gene>
<dbReference type="PANTHER" id="PTHR10357">
    <property type="entry name" value="ALPHA-AMYLASE FAMILY MEMBER"/>
    <property type="match status" value="1"/>
</dbReference>
<name>A0A8J3CDD9_9PSEU</name>
<keyword evidence="3" id="KW-1185">Reference proteome</keyword>
<dbReference type="Proteomes" id="UP000637578">
    <property type="component" value="Unassembled WGS sequence"/>
</dbReference>
<feature type="domain" description="Glycosyl hydrolase family 13 catalytic" evidence="1">
    <location>
        <begin position="4"/>
        <end position="389"/>
    </location>
</feature>
<dbReference type="Pfam" id="PF00128">
    <property type="entry name" value="Alpha-amylase"/>
    <property type="match status" value="1"/>
</dbReference>
<dbReference type="CDD" id="cd11336">
    <property type="entry name" value="AmyAc_MTSase"/>
    <property type="match status" value="1"/>
</dbReference>
<dbReference type="GO" id="GO:0005992">
    <property type="term" value="P:trehalose biosynthetic process"/>
    <property type="evidence" value="ECO:0007669"/>
    <property type="project" value="TreeGrafter"/>
</dbReference>
<dbReference type="NCBIfam" id="TIGR02401">
    <property type="entry name" value="trehalose_TreY"/>
    <property type="match status" value="1"/>
</dbReference>
<reference evidence="2" key="1">
    <citation type="journal article" date="2014" name="Int. J. Syst. Evol. Microbiol.">
        <title>Complete genome sequence of Corynebacterium casei LMG S-19264T (=DSM 44701T), isolated from a smear-ripened cheese.</title>
        <authorList>
            <consortium name="US DOE Joint Genome Institute (JGI-PGF)"/>
            <person name="Walter F."/>
            <person name="Albersmeier A."/>
            <person name="Kalinowski J."/>
            <person name="Ruckert C."/>
        </authorList>
    </citation>
    <scope>NUCLEOTIDE SEQUENCE</scope>
    <source>
        <strain evidence="2">CGMCC 4.5737</strain>
    </source>
</reference>
<dbReference type="EMBL" id="BMMK01000007">
    <property type="protein sequence ID" value="GGM49711.1"/>
    <property type="molecule type" value="Genomic_DNA"/>
</dbReference>
<reference evidence="2" key="2">
    <citation type="submission" date="2020-09" db="EMBL/GenBank/DDBJ databases">
        <authorList>
            <person name="Sun Q."/>
            <person name="Zhou Y."/>
        </authorList>
    </citation>
    <scope>NUCLEOTIDE SEQUENCE</scope>
    <source>
        <strain evidence="2">CGMCC 4.5737</strain>
    </source>
</reference>
<dbReference type="Gene3D" id="3.20.20.80">
    <property type="entry name" value="Glycosidases"/>
    <property type="match status" value="1"/>
</dbReference>
<evidence type="ECO:0000259" key="1">
    <source>
        <dbReference type="SMART" id="SM00642"/>
    </source>
</evidence>
<dbReference type="Gene3D" id="1.10.150.200">
    <property type="entry name" value="Maltooligosyl trehalose synthase, domain 3"/>
    <property type="match status" value="1"/>
</dbReference>
<dbReference type="PANTHER" id="PTHR10357:SF216">
    <property type="entry name" value="MALTOOLIGOSYL TREHALOSE SYNTHASE-RELATED"/>
    <property type="match status" value="1"/>
</dbReference>
<dbReference type="InterPro" id="IPR017853">
    <property type="entry name" value="GH"/>
</dbReference>
<dbReference type="InterPro" id="IPR013797">
    <property type="entry name" value="Maltooligo_trehalose_synth_4"/>
</dbReference>
<organism evidence="2 3">
    <name type="scientific">Longimycelium tulufanense</name>
    <dbReference type="NCBI Taxonomy" id="907463"/>
    <lineage>
        <taxon>Bacteria</taxon>
        <taxon>Bacillati</taxon>
        <taxon>Actinomycetota</taxon>
        <taxon>Actinomycetes</taxon>
        <taxon>Pseudonocardiales</taxon>
        <taxon>Pseudonocardiaceae</taxon>
        <taxon>Longimycelium</taxon>
    </lineage>
</organism>
<dbReference type="GO" id="GO:0047470">
    <property type="term" value="F:(1,4)-alpha-D-glucan 1-alpha-D-glucosylmutase activity"/>
    <property type="evidence" value="ECO:0007669"/>
    <property type="project" value="TreeGrafter"/>
</dbReference>
<dbReference type="InterPro" id="IPR012767">
    <property type="entry name" value="Trehalose_TreY"/>
</dbReference>
<dbReference type="Gene3D" id="3.30.1590.10">
    <property type="entry name" value="Maltooligosyl trehalose synthase, domain 2"/>
    <property type="match status" value="1"/>
</dbReference>
<dbReference type="SMART" id="SM00642">
    <property type="entry name" value="Aamy"/>
    <property type="match status" value="1"/>
</dbReference>
<dbReference type="AlphaFoldDB" id="A0A8J3CDD9"/>
<accession>A0A8J3CDD9</accession>
<comment type="caution">
    <text evidence="2">The sequence shown here is derived from an EMBL/GenBank/DDBJ whole genome shotgun (WGS) entry which is preliminary data.</text>
</comment>